<dbReference type="InterPro" id="IPR040256">
    <property type="entry name" value="At4g02000-like"/>
</dbReference>
<dbReference type="EMBL" id="JAJSOW010000004">
    <property type="protein sequence ID" value="KAI9191558.1"/>
    <property type="molecule type" value="Genomic_DNA"/>
</dbReference>
<gene>
    <name evidence="1" type="ORF">LWI28_009958</name>
</gene>
<reference evidence="1" key="1">
    <citation type="journal article" date="2022" name="Plant J.">
        <title>Strategies of tolerance reflected in two North American maple genomes.</title>
        <authorList>
            <person name="McEvoy S.L."/>
            <person name="Sezen U.U."/>
            <person name="Trouern-Trend A."/>
            <person name="McMahon S.M."/>
            <person name="Schaberg P.G."/>
            <person name="Yang J."/>
            <person name="Wegrzyn J.L."/>
            <person name="Swenson N.G."/>
        </authorList>
    </citation>
    <scope>NUCLEOTIDE SEQUENCE</scope>
    <source>
        <strain evidence="1">91603</strain>
    </source>
</reference>
<evidence type="ECO:0000313" key="2">
    <source>
        <dbReference type="Proteomes" id="UP001064489"/>
    </source>
</evidence>
<dbReference type="AlphaFoldDB" id="A0AAD5J9J3"/>
<dbReference type="PANTHER" id="PTHR31286">
    <property type="entry name" value="GLYCINE-RICH CELL WALL STRUCTURAL PROTEIN 1.8-LIKE"/>
    <property type="match status" value="1"/>
</dbReference>
<comment type="caution">
    <text evidence="1">The sequence shown here is derived from an EMBL/GenBank/DDBJ whole genome shotgun (WGS) entry which is preliminary data.</text>
</comment>
<protein>
    <recommendedName>
        <fullName evidence="3">DUF4283 domain-containing protein</fullName>
    </recommendedName>
</protein>
<accession>A0AAD5J9J3</accession>
<sequence>MFFFNKSENRDAVWKRGPWHFDNHLVVLEKPTGAGEISDLAFAKVEMWVQIHNLPLMYMNRKAARLIAEEIGPVIEIPADAKECRSKFLQVKVQIKDLDGTNAAMEDMVPYSVDSALVVNDEAEDH</sequence>
<keyword evidence="2" id="KW-1185">Reference proteome</keyword>
<organism evidence="1 2">
    <name type="scientific">Acer negundo</name>
    <name type="common">Box elder</name>
    <dbReference type="NCBI Taxonomy" id="4023"/>
    <lineage>
        <taxon>Eukaryota</taxon>
        <taxon>Viridiplantae</taxon>
        <taxon>Streptophyta</taxon>
        <taxon>Embryophyta</taxon>
        <taxon>Tracheophyta</taxon>
        <taxon>Spermatophyta</taxon>
        <taxon>Magnoliopsida</taxon>
        <taxon>eudicotyledons</taxon>
        <taxon>Gunneridae</taxon>
        <taxon>Pentapetalae</taxon>
        <taxon>rosids</taxon>
        <taxon>malvids</taxon>
        <taxon>Sapindales</taxon>
        <taxon>Sapindaceae</taxon>
        <taxon>Hippocastanoideae</taxon>
        <taxon>Acereae</taxon>
        <taxon>Acer</taxon>
    </lineage>
</organism>
<reference evidence="1" key="2">
    <citation type="submission" date="2023-02" db="EMBL/GenBank/DDBJ databases">
        <authorList>
            <person name="Swenson N.G."/>
            <person name="Wegrzyn J.L."/>
            <person name="Mcevoy S.L."/>
        </authorList>
    </citation>
    <scope>NUCLEOTIDE SEQUENCE</scope>
    <source>
        <strain evidence="1">91603</strain>
        <tissue evidence="1">Leaf</tissue>
    </source>
</reference>
<evidence type="ECO:0008006" key="3">
    <source>
        <dbReference type="Google" id="ProtNLM"/>
    </source>
</evidence>
<proteinExistence type="predicted"/>
<name>A0AAD5J9J3_ACENE</name>
<dbReference type="PANTHER" id="PTHR31286:SF167">
    <property type="entry name" value="OS09G0268800 PROTEIN"/>
    <property type="match status" value="1"/>
</dbReference>
<evidence type="ECO:0000313" key="1">
    <source>
        <dbReference type="EMBL" id="KAI9191558.1"/>
    </source>
</evidence>
<dbReference type="Proteomes" id="UP001064489">
    <property type="component" value="Chromosome 6"/>
</dbReference>